<gene>
    <name evidence="3" type="ORF">OSTQU699_LOCUS5299</name>
</gene>
<organism evidence="3 4">
    <name type="scientific">Ostreobium quekettii</name>
    <dbReference type="NCBI Taxonomy" id="121088"/>
    <lineage>
        <taxon>Eukaryota</taxon>
        <taxon>Viridiplantae</taxon>
        <taxon>Chlorophyta</taxon>
        <taxon>core chlorophytes</taxon>
        <taxon>Ulvophyceae</taxon>
        <taxon>TCBD clade</taxon>
        <taxon>Bryopsidales</taxon>
        <taxon>Ostreobineae</taxon>
        <taxon>Ostreobiaceae</taxon>
        <taxon>Ostreobium</taxon>
    </lineage>
</organism>
<reference evidence="3" key="1">
    <citation type="submission" date="2020-12" db="EMBL/GenBank/DDBJ databases">
        <authorList>
            <person name="Iha C."/>
        </authorList>
    </citation>
    <scope>NUCLEOTIDE SEQUENCE</scope>
</reference>
<dbReference type="CDD" id="cd06257">
    <property type="entry name" value="DnaJ"/>
    <property type="match status" value="1"/>
</dbReference>
<accession>A0A8S1IXR2</accession>
<dbReference type="GO" id="GO:0051082">
    <property type="term" value="F:unfolded protein binding"/>
    <property type="evidence" value="ECO:0007669"/>
    <property type="project" value="TreeGrafter"/>
</dbReference>
<feature type="compositionally biased region" description="Acidic residues" evidence="1">
    <location>
        <begin position="187"/>
        <end position="198"/>
    </location>
</feature>
<evidence type="ECO:0000313" key="4">
    <source>
        <dbReference type="Proteomes" id="UP000708148"/>
    </source>
</evidence>
<dbReference type="Pfam" id="PF00226">
    <property type="entry name" value="DnaJ"/>
    <property type="match status" value="1"/>
</dbReference>
<evidence type="ECO:0000256" key="1">
    <source>
        <dbReference type="SAM" id="MobiDB-lite"/>
    </source>
</evidence>
<dbReference type="PANTHER" id="PTHR43096:SF58">
    <property type="entry name" value="CHAPERONE DNAJ-DOMAIN SUPERFAMILY PROTEIN"/>
    <property type="match status" value="1"/>
</dbReference>
<name>A0A8S1IXR2_9CHLO</name>
<feature type="compositionally biased region" description="Polar residues" evidence="1">
    <location>
        <begin position="248"/>
        <end position="259"/>
    </location>
</feature>
<dbReference type="PANTHER" id="PTHR43096">
    <property type="entry name" value="DNAJ HOMOLOG 1, MITOCHONDRIAL-RELATED"/>
    <property type="match status" value="1"/>
</dbReference>
<dbReference type="EMBL" id="CAJHUC010001138">
    <property type="protein sequence ID" value="CAD7699940.1"/>
    <property type="molecule type" value="Genomic_DNA"/>
</dbReference>
<dbReference type="AlphaFoldDB" id="A0A8S1IXR2"/>
<feature type="compositionally biased region" description="Acidic residues" evidence="1">
    <location>
        <begin position="206"/>
        <end position="219"/>
    </location>
</feature>
<dbReference type="GO" id="GO:0005737">
    <property type="term" value="C:cytoplasm"/>
    <property type="evidence" value="ECO:0007669"/>
    <property type="project" value="TreeGrafter"/>
</dbReference>
<dbReference type="GO" id="GO:0042026">
    <property type="term" value="P:protein refolding"/>
    <property type="evidence" value="ECO:0007669"/>
    <property type="project" value="TreeGrafter"/>
</dbReference>
<protein>
    <recommendedName>
        <fullName evidence="2">J domain-containing protein</fullName>
    </recommendedName>
</protein>
<dbReference type="InterPro" id="IPR036869">
    <property type="entry name" value="J_dom_sf"/>
</dbReference>
<sequence>MLRPGMRPLRRSMDGGAVRVMGGATRLASGLASRGGRRHSRAPALVVASLCPYQTLGVSETADMNEIKRAYRKMALKHHPDREGGSESMFLAIHEAYEILLGTKQGKNMDRSTGWDFHDWYWKFLMRRKHGHKGPGQAHDDHHSGSASREQVRSQLAGLRHRAAVRAQRMRTEDGHSQHGRAHVGDEDTGTNDDEEMEWMGHIGEEDSSPESFWQEDDGTGGAPTESATEEGRQAYQRLCEEARRRQSLSGTENHQAVRSQLAGLKRRANIRKEMDFDS</sequence>
<dbReference type="SUPFAM" id="SSF46565">
    <property type="entry name" value="Chaperone J-domain"/>
    <property type="match status" value="1"/>
</dbReference>
<keyword evidence="4" id="KW-1185">Reference proteome</keyword>
<proteinExistence type="predicted"/>
<dbReference type="Proteomes" id="UP000708148">
    <property type="component" value="Unassembled WGS sequence"/>
</dbReference>
<dbReference type="PRINTS" id="PR00625">
    <property type="entry name" value="JDOMAIN"/>
</dbReference>
<evidence type="ECO:0000259" key="2">
    <source>
        <dbReference type="PROSITE" id="PS50076"/>
    </source>
</evidence>
<feature type="region of interest" description="Disordered" evidence="1">
    <location>
        <begin position="131"/>
        <end position="265"/>
    </location>
</feature>
<dbReference type="OrthoDB" id="445556at2759"/>
<dbReference type="PROSITE" id="PS50076">
    <property type="entry name" value="DNAJ_2"/>
    <property type="match status" value="1"/>
</dbReference>
<comment type="caution">
    <text evidence="3">The sequence shown here is derived from an EMBL/GenBank/DDBJ whole genome shotgun (WGS) entry which is preliminary data.</text>
</comment>
<dbReference type="Gene3D" id="1.10.287.110">
    <property type="entry name" value="DnaJ domain"/>
    <property type="match status" value="1"/>
</dbReference>
<feature type="domain" description="J" evidence="2">
    <location>
        <begin position="51"/>
        <end position="113"/>
    </location>
</feature>
<dbReference type="SMART" id="SM00271">
    <property type="entry name" value="DnaJ"/>
    <property type="match status" value="1"/>
</dbReference>
<evidence type="ECO:0000313" key="3">
    <source>
        <dbReference type="EMBL" id="CAD7699940.1"/>
    </source>
</evidence>
<dbReference type="InterPro" id="IPR001623">
    <property type="entry name" value="DnaJ_domain"/>
</dbReference>